<feature type="transmembrane region" description="Helical" evidence="5">
    <location>
        <begin position="12"/>
        <end position="34"/>
    </location>
</feature>
<evidence type="ECO:0000259" key="6">
    <source>
        <dbReference type="PROSITE" id="PS50850"/>
    </source>
</evidence>
<comment type="caution">
    <text evidence="7">The sequence shown here is derived from an EMBL/GenBank/DDBJ whole genome shotgun (WGS) entry which is preliminary data.</text>
</comment>
<dbReference type="Pfam" id="PF07690">
    <property type="entry name" value="MFS_1"/>
    <property type="match status" value="1"/>
</dbReference>
<feature type="transmembrane region" description="Helical" evidence="5">
    <location>
        <begin position="434"/>
        <end position="453"/>
    </location>
</feature>
<keyword evidence="2 5" id="KW-0812">Transmembrane</keyword>
<dbReference type="RefSeq" id="WP_345518519.1">
    <property type="nucleotide sequence ID" value="NZ_BAABKM010000001.1"/>
</dbReference>
<dbReference type="SUPFAM" id="SSF103473">
    <property type="entry name" value="MFS general substrate transporter"/>
    <property type="match status" value="1"/>
</dbReference>
<feature type="transmembrane region" description="Helical" evidence="5">
    <location>
        <begin position="171"/>
        <end position="192"/>
    </location>
</feature>
<accession>A0ABP8WP96</accession>
<sequence>MNNQSQVRRQALVTAILVGSAFLAGVDLFIVNVAFDEIGHDFAAAAHPPTLSQLSWILNAYAVIFAALLVPMGRLTDRYGRKAGFVLGIAVFTAASAACALSGNVWELVAFRGLQAVGAAAMTPASLGLLLAALPPERKAPAARLWATTGALAAAFGPAVGGGLVQLSWHWAFWINVPIGLALIAGAIRYVPDVRHNVGAPRPDLTGALVLAVAVGALVLGLVQGPSWGCTAGVLGSFAVAAIGLATFAWQTAHHPSPVVDPALLRVRAFAWANGATLVFNTGFGISLLAGILWMQQVWDYSALRTGFAVAAGPLFVPVTSILSQRLFPRARPSLLVTVGALVAAAGATLMAVRLDEQPSYWTTFFPGWAVVGIAVGLVMPNLIAAATSTLPPAQASTGGGVISMSRQLGLVLGVSILVSMLGGSGPASGTFTAAWLVVAAASVLAAASAYAMEASRRRPVAEAEPAPFAPASTRETG</sequence>
<keyword evidence="3 5" id="KW-1133">Transmembrane helix</keyword>
<feature type="transmembrane region" description="Helical" evidence="5">
    <location>
        <begin position="271"/>
        <end position="295"/>
    </location>
</feature>
<feature type="transmembrane region" description="Helical" evidence="5">
    <location>
        <begin position="409"/>
        <end position="428"/>
    </location>
</feature>
<feature type="transmembrane region" description="Helical" evidence="5">
    <location>
        <begin position="84"/>
        <end position="103"/>
    </location>
</feature>
<feature type="transmembrane region" description="Helical" evidence="5">
    <location>
        <begin position="231"/>
        <end position="250"/>
    </location>
</feature>
<dbReference type="Proteomes" id="UP001499974">
    <property type="component" value="Unassembled WGS sequence"/>
</dbReference>
<keyword evidence="4 5" id="KW-0472">Membrane</keyword>
<evidence type="ECO:0000313" key="7">
    <source>
        <dbReference type="EMBL" id="GAA4691683.1"/>
    </source>
</evidence>
<feature type="domain" description="Major facilitator superfamily (MFS) profile" evidence="6">
    <location>
        <begin position="13"/>
        <end position="458"/>
    </location>
</feature>
<evidence type="ECO:0000256" key="2">
    <source>
        <dbReference type="ARBA" id="ARBA00022692"/>
    </source>
</evidence>
<feature type="transmembrane region" description="Helical" evidence="5">
    <location>
        <begin position="365"/>
        <end position="388"/>
    </location>
</feature>
<feature type="transmembrane region" description="Helical" evidence="5">
    <location>
        <begin position="54"/>
        <end position="72"/>
    </location>
</feature>
<dbReference type="PANTHER" id="PTHR42718:SF48">
    <property type="entry name" value="CONSERVED TWO-DOMAIN MEMBRANE PROTEIN-RELATED"/>
    <property type="match status" value="1"/>
</dbReference>
<evidence type="ECO:0000256" key="4">
    <source>
        <dbReference type="ARBA" id="ARBA00023136"/>
    </source>
</evidence>
<protein>
    <submittedName>
        <fullName evidence="7">MFS transporter</fullName>
    </submittedName>
</protein>
<comment type="subcellular location">
    <subcellularLocation>
        <location evidence="1">Cell membrane</location>
        <topology evidence="1">Multi-pass membrane protein</topology>
    </subcellularLocation>
</comment>
<evidence type="ECO:0000256" key="1">
    <source>
        <dbReference type="ARBA" id="ARBA00004651"/>
    </source>
</evidence>
<organism evidence="7 8">
    <name type="scientific">Nocardioides conyzicola</name>
    <dbReference type="NCBI Taxonomy" id="1651781"/>
    <lineage>
        <taxon>Bacteria</taxon>
        <taxon>Bacillati</taxon>
        <taxon>Actinomycetota</taxon>
        <taxon>Actinomycetes</taxon>
        <taxon>Propionibacteriales</taxon>
        <taxon>Nocardioidaceae</taxon>
        <taxon>Nocardioides</taxon>
    </lineage>
</organism>
<evidence type="ECO:0000256" key="5">
    <source>
        <dbReference type="SAM" id="Phobius"/>
    </source>
</evidence>
<reference evidence="8" key="1">
    <citation type="journal article" date="2019" name="Int. J. Syst. Evol. Microbiol.">
        <title>The Global Catalogue of Microorganisms (GCM) 10K type strain sequencing project: providing services to taxonomists for standard genome sequencing and annotation.</title>
        <authorList>
            <consortium name="The Broad Institute Genomics Platform"/>
            <consortium name="The Broad Institute Genome Sequencing Center for Infectious Disease"/>
            <person name="Wu L."/>
            <person name="Ma J."/>
        </authorList>
    </citation>
    <scope>NUCLEOTIDE SEQUENCE [LARGE SCALE GENOMIC DNA]</scope>
    <source>
        <strain evidence="8">JCM 18531</strain>
    </source>
</reference>
<feature type="transmembrane region" description="Helical" evidence="5">
    <location>
        <begin position="145"/>
        <end position="165"/>
    </location>
</feature>
<name>A0ABP8WP96_9ACTN</name>
<evidence type="ECO:0000313" key="8">
    <source>
        <dbReference type="Proteomes" id="UP001499974"/>
    </source>
</evidence>
<dbReference type="PANTHER" id="PTHR42718">
    <property type="entry name" value="MAJOR FACILITATOR SUPERFAMILY MULTIDRUG TRANSPORTER MFSC"/>
    <property type="match status" value="1"/>
</dbReference>
<keyword evidence="8" id="KW-1185">Reference proteome</keyword>
<evidence type="ECO:0000256" key="3">
    <source>
        <dbReference type="ARBA" id="ARBA00022989"/>
    </source>
</evidence>
<feature type="transmembrane region" description="Helical" evidence="5">
    <location>
        <begin position="109"/>
        <end position="133"/>
    </location>
</feature>
<proteinExistence type="predicted"/>
<feature type="transmembrane region" description="Helical" evidence="5">
    <location>
        <begin position="204"/>
        <end position="225"/>
    </location>
</feature>
<dbReference type="InterPro" id="IPR020846">
    <property type="entry name" value="MFS_dom"/>
</dbReference>
<dbReference type="CDD" id="cd17321">
    <property type="entry name" value="MFS_MMR_MDR_like"/>
    <property type="match status" value="1"/>
</dbReference>
<dbReference type="PROSITE" id="PS50850">
    <property type="entry name" value="MFS"/>
    <property type="match status" value="1"/>
</dbReference>
<feature type="transmembrane region" description="Helical" evidence="5">
    <location>
        <begin position="301"/>
        <end position="323"/>
    </location>
</feature>
<dbReference type="Gene3D" id="1.20.1720.10">
    <property type="entry name" value="Multidrug resistance protein D"/>
    <property type="match status" value="1"/>
</dbReference>
<gene>
    <name evidence="7" type="ORF">GCM10023349_03050</name>
</gene>
<dbReference type="InterPro" id="IPR011701">
    <property type="entry name" value="MFS"/>
</dbReference>
<dbReference type="Gene3D" id="1.20.1250.20">
    <property type="entry name" value="MFS general substrate transporter like domains"/>
    <property type="match status" value="1"/>
</dbReference>
<dbReference type="EMBL" id="BAABKM010000001">
    <property type="protein sequence ID" value="GAA4691683.1"/>
    <property type="molecule type" value="Genomic_DNA"/>
</dbReference>
<dbReference type="InterPro" id="IPR036259">
    <property type="entry name" value="MFS_trans_sf"/>
</dbReference>
<feature type="transmembrane region" description="Helical" evidence="5">
    <location>
        <begin position="335"/>
        <end position="353"/>
    </location>
</feature>